<dbReference type="Gene3D" id="1.10.132.130">
    <property type="match status" value="1"/>
</dbReference>
<dbReference type="AlphaFoldDB" id="A0AAD8QHV9"/>
<dbReference type="InterPro" id="IPR048501">
    <property type="entry name" value="Legum_prodom"/>
</dbReference>
<sequence length="83" mass="9354">MTLIGNVLFGFEEGPKVLNAIRSAGQPLVDDWDCLKYMVRIFEERCGPLTQYGMKHMRSVANICNADVWEEAMDKSAVSGVHY</sequence>
<dbReference type="PANTHER" id="PTHR12000">
    <property type="entry name" value="HEMOGLOBINASE FAMILY MEMBER"/>
    <property type="match status" value="1"/>
</dbReference>
<dbReference type="FunFam" id="1.10.132.130:FF:000001">
    <property type="entry name" value="Vacuolar-processing enzyme beta-isozyme"/>
    <property type="match status" value="1"/>
</dbReference>
<dbReference type="GO" id="GO:0006624">
    <property type="term" value="P:vacuolar protein processing"/>
    <property type="evidence" value="ECO:0007669"/>
    <property type="project" value="TreeGrafter"/>
</dbReference>
<keyword evidence="4" id="KW-1185">Reference proteome</keyword>
<dbReference type="PANTHER" id="PTHR12000:SF19">
    <property type="entry name" value="VACUOLAR-PROCESSING ENZYME"/>
    <property type="match status" value="1"/>
</dbReference>
<dbReference type="InterPro" id="IPR046427">
    <property type="entry name" value="Legumain_prodom_sf"/>
</dbReference>
<dbReference type="InterPro" id="IPR001096">
    <property type="entry name" value="Peptidase_C13"/>
</dbReference>
<comment type="similarity">
    <text evidence="1">Belongs to the peptidase C13 family.</text>
</comment>
<organism evidence="3 4">
    <name type="scientific">Lolium multiflorum</name>
    <name type="common">Italian ryegrass</name>
    <name type="synonym">Lolium perenne subsp. multiflorum</name>
    <dbReference type="NCBI Taxonomy" id="4521"/>
    <lineage>
        <taxon>Eukaryota</taxon>
        <taxon>Viridiplantae</taxon>
        <taxon>Streptophyta</taxon>
        <taxon>Embryophyta</taxon>
        <taxon>Tracheophyta</taxon>
        <taxon>Spermatophyta</taxon>
        <taxon>Magnoliopsida</taxon>
        <taxon>Liliopsida</taxon>
        <taxon>Poales</taxon>
        <taxon>Poaceae</taxon>
        <taxon>BOP clade</taxon>
        <taxon>Pooideae</taxon>
        <taxon>Poodae</taxon>
        <taxon>Poeae</taxon>
        <taxon>Poeae Chloroplast Group 2 (Poeae type)</taxon>
        <taxon>Loliodinae</taxon>
        <taxon>Loliinae</taxon>
        <taxon>Lolium</taxon>
    </lineage>
</organism>
<evidence type="ECO:0000313" key="4">
    <source>
        <dbReference type="Proteomes" id="UP001231189"/>
    </source>
</evidence>
<feature type="domain" description="Legumain prodomain" evidence="2">
    <location>
        <begin position="1"/>
        <end position="77"/>
    </location>
</feature>
<dbReference type="EMBL" id="JAUUTY010000362">
    <property type="protein sequence ID" value="KAK1601707.1"/>
    <property type="molecule type" value="Genomic_DNA"/>
</dbReference>
<dbReference type="GO" id="GO:0005773">
    <property type="term" value="C:vacuole"/>
    <property type="evidence" value="ECO:0007669"/>
    <property type="project" value="GOC"/>
</dbReference>
<evidence type="ECO:0000313" key="3">
    <source>
        <dbReference type="EMBL" id="KAK1601707.1"/>
    </source>
</evidence>
<dbReference type="Proteomes" id="UP001231189">
    <property type="component" value="Unassembled WGS sequence"/>
</dbReference>
<reference evidence="3" key="1">
    <citation type="submission" date="2023-07" db="EMBL/GenBank/DDBJ databases">
        <title>A chromosome-level genome assembly of Lolium multiflorum.</title>
        <authorList>
            <person name="Chen Y."/>
            <person name="Copetti D."/>
            <person name="Kolliker R."/>
            <person name="Studer B."/>
        </authorList>
    </citation>
    <scope>NUCLEOTIDE SEQUENCE</scope>
    <source>
        <strain evidence="3">02402/16</strain>
        <tissue evidence="3">Leaf</tissue>
    </source>
</reference>
<evidence type="ECO:0000256" key="1">
    <source>
        <dbReference type="ARBA" id="ARBA00009941"/>
    </source>
</evidence>
<proteinExistence type="inferred from homology"/>
<gene>
    <name evidence="3" type="ORF">QYE76_018401</name>
</gene>
<protein>
    <recommendedName>
        <fullName evidence="2">Legumain prodomain domain-containing protein</fullName>
    </recommendedName>
</protein>
<dbReference type="Pfam" id="PF20985">
    <property type="entry name" value="Legum_prodom"/>
    <property type="match status" value="1"/>
</dbReference>
<accession>A0AAD8QHV9</accession>
<dbReference type="GO" id="GO:0004197">
    <property type="term" value="F:cysteine-type endopeptidase activity"/>
    <property type="evidence" value="ECO:0007669"/>
    <property type="project" value="TreeGrafter"/>
</dbReference>
<evidence type="ECO:0000259" key="2">
    <source>
        <dbReference type="Pfam" id="PF20985"/>
    </source>
</evidence>
<name>A0AAD8QHV9_LOLMU</name>
<comment type="caution">
    <text evidence="3">The sequence shown here is derived from an EMBL/GenBank/DDBJ whole genome shotgun (WGS) entry which is preliminary data.</text>
</comment>
<dbReference type="GO" id="GO:0051603">
    <property type="term" value="P:proteolysis involved in protein catabolic process"/>
    <property type="evidence" value="ECO:0007669"/>
    <property type="project" value="TreeGrafter"/>
</dbReference>